<keyword evidence="5" id="KW-1185">Reference proteome</keyword>
<evidence type="ECO:0000256" key="1">
    <source>
        <dbReference type="SAM" id="MobiDB-lite"/>
    </source>
</evidence>
<dbReference type="SUPFAM" id="SSF50494">
    <property type="entry name" value="Trypsin-like serine proteases"/>
    <property type="match status" value="1"/>
</dbReference>
<feature type="region of interest" description="Disordered" evidence="1">
    <location>
        <begin position="191"/>
        <end position="212"/>
    </location>
</feature>
<dbReference type="AlphaFoldDB" id="A0A858RP51"/>
<gene>
    <name evidence="4" type="ORF">HHL09_08715</name>
</gene>
<dbReference type="InterPro" id="IPR009003">
    <property type="entry name" value="Peptidase_S1_PA"/>
</dbReference>
<feature type="signal peptide" evidence="2">
    <location>
        <begin position="1"/>
        <end position="22"/>
    </location>
</feature>
<organism evidence="4 5">
    <name type="scientific">Luteolibacter luteus</name>
    <dbReference type="NCBI Taxonomy" id="2728835"/>
    <lineage>
        <taxon>Bacteria</taxon>
        <taxon>Pseudomonadati</taxon>
        <taxon>Verrucomicrobiota</taxon>
        <taxon>Verrucomicrobiia</taxon>
        <taxon>Verrucomicrobiales</taxon>
        <taxon>Verrucomicrobiaceae</taxon>
        <taxon>Luteolibacter</taxon>
    </lineage>
</organism>
<proteinExistence type="predicted"/>
<evidence type="ECO:0000313" key="4">
    <source>
        <dbReference type="EMBL" id="QJE99226.1"/>
    </source>
</evidence>
<dbReference type="Gene3D" id="2.40.10.10">
    <property type="entry name" value="Trypsin-like serine proteases"/>
    <property type="match status" value="1"/>
</dbReference>
<evidence type="ECO:0000313" key="5">
    <source>
        <dbReference type="Proteomes" id="UP000501812"/>
    </source>
</evidence>
<name>A0A858RP51_9BACT</name>
<dbReference type="EMBL" id="CP051774">
    <property type="protein sequence ID" value="QJE99226.1"/>
    <property type="molecule type" value="Genomic_DNA"/>
</dbReference>
<dbReference type="GO" id="GO:0004252">
    <property type="term" value="F:serine-type endopeptidase activity"/>
    <property type="evidence" value="ECO:0007669"/>
    <property type="project" value="InterPro"/>
</dbReference>
<dbReference type="RefSeq" id="WP_169457711.1">
    <property type="nucleotide sequence ID" value="NZ_CP051774.1"/>
</dbReference>
<dbReference type="GO" id="GO:0006508">
    <property type="term" value="P:proteolysis"/>
    <property type="evidence" value="ECO:0007669"/>
    <property type="project" value="InterPro"/>
</dbReference>
<feature type="compositionally biased region" description="Polar residues" evidence="1">
    <location>
        <begin position="199"/>
        <end position="208"/>
    </location>
</feature>
<protein>
    <submittedName>
        <fullName evidence="4">S1 family peptidase</fullName>
    </submittedName>
</protein>
<reference evidence="4 5" key="1">
    <citation type="submission" date="2020-04" db="EMBL/GenBank/DDBJ databases">
        <title>Luteolibacter sp. G-1-1-1 isolated from soil.</title>
        <authorList>
            <person name="Dahal R.H."/>
        </authorList>
    </citation>
    <scope>NUCLEOTIDE SEQUENCE [LARGE SCALE GENOMIC DNA]</scope>
    <source>
        <strain evidence="4 5">G-1-1-1</strain>
    </source>
</reference>
<feature type="domain" description="Peptidase S1" evidence="3">
    <location>
        <begin position="25"/>
        <end position="277"/>
    </location>
</feature>
<feature type="chain" id="PRO_5032754359" evidence="2">
    <location>
        <begin position="23"/>
        <end position="307"/>
    </location>
</feature>
<dbReference type="PROSITE" id="PS50240">
    <property type="entry name" value="TRYPSIN_DOM"/>
    <property type="match status" value="1"/>
</dbReference>
<dbReference type="InterPro" id="IPR013424">
    <property type="entry name" value="Ice-binding_C"/>
</dbReference>
<evidence type="ECO:0000259" key="3">
    <source>
        <dbReference type="PROSITE" id="PS50240"/>
    </source>
</evidence>
<keyword evidence="2" id="KW-0732">Signal</keyword>
<dbReference type="NCBIfam" id="TIGR02595">
    <property type="entry name" value="PEP_CTERM"/>
    <property type="match status" value="1"/>
</dbReference>
<dbReference type="InterPro" id="IPR043504">
    <property type="entry name" value="Peptidase_S1_PA_chymotrypsin"/>
</dbReference>
<dbReference type="Pfam" id="PF00089">
    <property type="entry name" value="Trypsin"/>
    <property type="match status" value="1"/>
</dbReference>
<evidence type="ECO:0000256" key="2">
    <source>
        <dbReference type="SAM" id="SignalP"/>
    </source>
</evidence>
<dbReference type="KEGG" id="luo:HHL09_08715"/>
<accession>A0A858RP51</accession>
<dbReference type="Proteomes" id="UP000501812">
    <property type="component" value="Chromosome"/>
</dbReference>
<dbReference type="InterPro" id="IPR001254">
    <property type="entry name" value="Trypsin_dom"/>
</dbReference>
<sequence>MHRRYLSPISIAIMAVSATASASTIIAPADDPAVTAQMYRDAAQPYTSVGEVKGSGFGGSGVSIGGQWVLTAGHVALSKQNGGTFVLGGQTYTVQSAIVHPNFTLSGPNFDVGLLFLSTAVNGVPPAQMYDFGSPESILGQQATWVGYGLAGTGATGQQGPFEFRAFTNVIDVLGDHPLYEGLPSTSFIADFDRPGDPTKNNPASDPTPTLLEGNVTPGDSGGGVFVTVAGVNYLVGINSYSGTLDAMSGSTNGRYGALSGASHLSLFYPWIFEQTGIAAVPEPTAALLVAFGGMAMLSRRRREIHG</sequence>